<organism evidence="2 3">
    <name type="scientific">Sphingobium soli</name>
    <dbReference type="NCBI Taxonomy" id="1591116"/>
    <lineage>
        <taxon>Bacteria</taxon>
        <taxon>Pseudomonadati</taxon>
        <taxon>Pseudomonadota</taxon>
        <taxon>Alphaproteobacteria</taxon>
        <taxon>Sphingomonadales</taxon>
        <taxon>Sphingomonadaceae</taxon>
        <taxon>Sphingobium</taxon>
    </lineage>
</organism>
<sequence length="196" mass="21322">MPPIPTARSRHPVLLWCLAFCGAMGVAGLIVHKFDLGWAGTLAIMLTATSMTIPIVRAAERSARFEGNLSPAMRRYNRRMVAGSLLYTLGLFLAVYAYKNWEPTGALLWGLALLPAAGALAMVAAMARLLIEEQDEYLRLKLAQSALFGTGALLVLATIWGFLEQFRLVPHVPAWAAIPVFVIAIGVSRCLSWARA</sequence>
<feature type="transmembrane region" description="Helical" evidence="1">
    <location>
        <begin position="37"/>
        <end position="59"/>
    </location>
</feature>
<feature type="transmembrane region" description="Helical" evidence="1">
    <location>
        <begin position="80"/>
        <end position="98"/>
    </location>
</feature>
<proteinExistence type="predicted"/>
<name>A0ABS8H2W7_9SPHN</name>
<keyword evidence="1" id="KW-1133">Transmembrane helix</keyword>
<keyword evidence="3" id="KW-1185">Reference proteome</keyword>
<dbReference type="Proteomes" id="UP001198830">
    <property type="component" value="Unassembled WGS sequence"/>
</dbReference>
<evidence type="ECO:0000313" key="3">
    <source>
        <dbReference type="Proteomes" id="UP001198830"/>
    </source>
</evidence>
<feature type="transmembrane region" description="Helical" evidence="1">
    <location>
        <begin position="142"/>
        <end position="163"/>
    </location>
</feature>
<keyword evidence="1" id="KW-0472">Membrane</keyword>
<reference evidence="2 3" key="1">
    <citation type="submission" date="2021-10" db="EMBL/GenBank/DDBJ databases">
        <title>The diversity and Nitrogen Metabolism of Culturable Nitrate-Utilizing Bacteria Within the Oxygen Minimum Zone of the Changjiang (Yangtze River)Estuary.</title>
        <authorList>
            <person name="Zhang D."/>
            <person name="Zheng J."/>
            <person name="Liu S."/>
            <person name="He W."/>
        </authorList>
    </citation>
    <scope>NUCLEOTIDE SEQUENCE [LARGE SCALE GENOMIC DNA]</scope>
    <source>
        <strain evidence="2 3">FXH275-2</strain>
    </source>
</reference>
<dbReference type="EMBL" id="JAJGNP010000005">
    <property type="protein sequence ID" value="MCC4232884.1"/>
    <property type="molecule type" value="Genomic_DNA"/>
</dbReference>
<comment type="caution">
    <text evidence="2">The sequence shown here is derived from an EMBL/GenBank/DDBJ whole genome shotgun (WGS) entry which is preliminary data.</text>
</comment>
<gene>
    <name evidence="2" type="ORF">LL253_09285</name>
</gene>
<feature type="transmembrane region" description="Helical" evidence="1">
    <location>
        <begin position="12"/>
        <end position="31"/>
    </location>
</feature>
<evidence type="ECO:0000313" key="2">
    <source>
        <dbReference type="EMBL" id="MCC4232884.1"/>
    </source>
</evidence>
<evidence type="ECO:0000256" key="1">
    <source>
        <dbReference type="SAM" id="Phobius"/>
    </source>
</evidence>
<feature type="transmembrane region" description="Helical" evidence="1">
    <location>
        <begin position="175"/>
        <end position="194"/>
    </location>
</feature>
<feature type="transmembrane region" description="Helical" evidence="1">
    <location>
        <begin position="104"/>
        <end position="130"/>
    </location>
</feature>
<evidence type="ECO:0008006" key="4">
    <source>
        <dbReference type="Google" id="ProtNLM"/>
    </source>
</evidence>
<accession>A0ABS8H2W7</accession>
<keyword evidence="1" id="KW-0812">Transmembrane</keyword>
<protein>
    <recommendedName>
        <fullName evidence="4">DUF2178 domain-containing protein</fullName>
    </recommendedName>
</protein>
<dbReference type="RefSeq" id="WP_228226994.1">
    <property type="nucleotide sequence ID" value="NZ_JAJGNP010000005.1"/>
</dbReference>